<sequence length="61" mass="7041">MANEEKKNEGQEEVVIPTPQLKFQIPEAETVEAYLVRLKNGKLVVRTKEELEQMKKKKGSK</sequence>
<accession>A0A662D3K6</accession>
<proteinExistence type="predicted"/>
<evidence type="ECO:0000313" key="2">
    <source>
        <dbReference type="Proteomes" id="UP000277457"/>
    </source>
</evidence>
<evidence type="ECO:0000313" key="1">
    <source>
        <dbReference type="EMBL" id="RLE07385.1"/>
    </source>
</evidence>
<reference evidence="1 2" key="1">
    <citation type="submission" date="2018-06" db="EMBL/GenBank/DDBJ databases">
        <title>Extensive metabolic versatility and redundancy in microbially diverse, dynamic hydrothermal sediments.</title>
        <authorList>
            <person name="Dombrowski N."/>
            <person name="Teske A."/>
            <person name="Baker B.J."/>
        </authorList>
    </citation>
    <scope>NUCLEOTIDE SEQUENCE [LARGE SCALE GENOMIC DNA]</scope>
    <source>
        <strain evidence="1">B7_G13</strain>
    </source>
</reference>
<organism evidence="1 2">
    <name type="scientific">Aerophobetes bacterium</name>
    <dbReference type="NCBI Taxonomy" id="2030807"/>
    <lineage>
        <taxon>Bacteria</taxon>
        <taxon>Candidatus Aerophobota</taxon>
    </lineage>
</organism>
<gene>
    <name evidence="1" type="ORF">DRZ78_03070</name>
</gene>
<dbReference type="AlphaFoldDB" id="A0A662D3K6"/>
<name>A0A662D3K6_UNCAE</name>
<protein>
    <submittedName>
        <fullName evidence="1">Uncharacterized protein</fullName>
    </submittedName>
</protein>
<comment type="caution">
    <text evidence="1">The sequence shown here is derived from an EMBL/GenBank/DDBJ whole genome shotgun (WGS) entry which is preliminary data.</text>
</comment>
<dbReference type="EMBL" id="QMPY01000098">
    <property type="protein sequence ID" value="RLE07385.1"/>
    <property type="molecule type" value="Genomic_DNA"/>
</dbReference>
<dbReference type="Proteomes" id="UP000277457">
    <property type="component" value="Unassembled WGS sequence"/>
</dbReference>